<protein>
    <submittedName>
        <fullName evidence="1">Phage protein</fullName>
    </submittedName>
</protein>
<dbReference type="AlphaFoldDB" id="F2JK38"/>
<dbReference type="eggNOG" id="ENOG50332HW">
    <property type="taxonomic scope" value="Bacteria"/>
</dbReference>
<dbReference type="Gene3D" id="2.40.10.370">
    <property type="entry name" value="Protein of unknown function DUF3599"/>
    <property type="match status" value="1"/>
</dbReference>
<dbReference type="EMBL" id="CP002582">
    <property type="protein sequence ID" value="ADZ84453.1"/>
    <property type="molecule type" value="Genomic_DNA"/>
</dbReference>
<evidence type="ECO:0000313" key="1">
    <source>
        <dbReference type="EMBL" id="ADZ84453.1"/>
    </source>
</evidence>
<proteinExistence type="predicted"/>
<dbReference type="InterPro" id="IPR038667">
    <property type="entry name" value="XkdH-like_sf"/>
</dbReference>
<dbReference type="RefSeq" id="WP_013657745.1">
    <property type="nucleotide sequence ID" value="NC_015275.1"/>
</dbReference>
<keyword evidence="2" id="KW-1185">Reference proteome</keyword>
<evidence type="ECO:0000313" key="2">
    <source>
        <dbReference type="Proteomes" id="UP000008467"/>
    </source>
</evidence>
<dbReference type="Proteomes" id="UP000008467">
    <property type="component" value="Chromosome"/>
</dbReference>
<gene>
    <name evidence="1" type="ordered locus">Clole_2754</name>
</gene>
<accession>F2JK38</accession>
<dbReference type="HOGENOM" id="CLU_161224_0_0_9"/>
<organism evidence="1 2">
    <name type="scientific">Cellulosilyticum lentocellum (strain ATCC 49066 / DSM 5427 / NCIMB 11756 / RHM5)</name>
    <name type="common">Clostridium lentocellum</name>
    <dbReference type="NCBI Taxonomy" id="642492"/>
    <lineage>
        <taxon>Bacteria</taxon>
        <taxon>Bacillati</taxon>
        <taxon>Bacillota</taxon>
        <taxon>Clostridia</taxon>
        <taxon>Lachnospirales</taxon>
        <taxon>Cellulosilyticaceae</taxon>
        <taxon>Cellulosilyticum</taxon>
    </lineage>
</organism>
<dbReference type="KEGG" id="cle:Clole_2754"/>
<sequence length="127" mass="14386">MIDEINQARLQARKAMELLYEHNCTVIEYVKVKDPISKITSPKEIPVLENQPCKLSFSTSKSTQQTESANEITQVIKLFIAPEIEIKEGSKLVINHNGKVSEYKNSGVPSIFPTHQEIVLELFKGWS</sequence>
<reference evidence="1 2" key="1">
    <citation type="journal article" date="2011" name="J. Bacteriol.">
        <title>Complete genome sequence of the cellulose-degrading bacterium Cellulosilyticum lentocellum.</title>
        <authorList>
            <consortium name="US DOE Joint Genome Institute"/>
            <person name="Miller D.A."/>
            <person name="Suen G."/>
            <person name="Bruce D."/>
            <person name="Copeland A."/>
            <person name="Cheng J.F."/>
            <person name="Detter C."/>
            <person name="Goodwin L.A."/>
            <person name="Han C.S."/>
            <person name="Hauser L.J."/>
            <person name="Land M.L."/>
            <person name="Lapidus A."/>
            <person name="Lucas S."/>
            <person name="Meincke L."/>
            <person name="Pitluck S."/>
            <person name="Tapia R."/>
            <person name="Teshima H."/>
            <person name="Woyke T."/>
            <person name="Fox B.G."/>
            <person name="Angert E.R."/>
            <person name="Currie C.R."/>
        </authorList>
    </citation>
    <scope>NUCLEOTIDE SEQUENCE [LARGE SCALE GENOMIC DNA]</scope>
    <source>
        <strain evidence="2">ATCC 49066 / DSM 5427 / NCIMB 11756 / RHM5</strain>
    </source>
</reference>
<dbReference type="STRING" id="642492.Clole_2754"/>
<name>F2JK38_CELLD</name>